<dbReference type="EC" id="2.3.3.13" evidence="3"/>
<dbReference type="GO" id="GO:0009098">
    <property type="term" value="P:L-leucine biosynthetic process"/>
    <property type="evidence" value="ECO:0007669"/>
    <property type="project" value="InterPro"/>
</dbReference>
<dbReference type="InterPro" id="IPR013709">
    <property type="entry name" value="2-isopropylmalate_synth_dimer"/>
</dbReference>
<dbReference type="InterPro" id="IPR013785">
    <property type="entry name" value="Aldolase_TIM"/>
</dbReference>
<keyword evidence="4" id="KW-0028">Amino-acid biosynthesis</keyword>
<dbReference type="Pfam" id="PF08502">
    <property type="entry name" value="LeuA_dimer"/>
    <property type="match status" value="1"/>
</dbReference>
<dbReference type="PANTHER" id="PTHR46911:SF1">
    <property type="entry name" value="2-ISOPROPYLMALATE SYNTHASE"/>
    <property type="match status" value="1"/>
</dbReference>
<evidence type="ECO:0000313" key="10">
    <source>
        <dbReference type="Proteomes" id="UP000435649"/>
    </source>
</evidence>
<dbReference type="Gene3D" id="3.30.160.270">
    <property type="match status" value="1"/>
</dbReference>
<dbReference type="SUPFAM" id="SSF110921">
    <property type="entry name" value="2-isopropylmalate synthase LeuA, allosteric (dimerisation) domain"/>
    <property type="match status" value="1"/>
</dbReference>
<accession>A0A844G1T3</accession>
<dbReference type="SMART" id="SM00917">
    <property type="entry name" value="LeuA_dimer"/>
    <property type="match status" value="1"/>
</dbReference>
<dbReference type="Pfam" id="PF00682">
    <property type="entry name" value="HMGL-like"/>
    <property type="match status" value="1"/>
</dbReference>
<comment type="catalytic activity">
    <reaction evidence="1">
        <text>3-methyl-2-oxobutanoate + acetyl-CoA + H2O = (2S)-2-isopropylmalate + CoA + H(+)</text>
        <dbReference type="Rhea" id="RHEA:21524"/>
        <dbReference type="ChEBI" id="CHEBI:1178"/>
        <dbReference type="ChEBI" id="CHEBI:11851"/>
        <dbReference type="ChEBI" id="CHEBI:15377"/>
        <dbReference type="ChEBI" id="CHEBI:15378"/>
        <dbReference type="ChEBI" id="CHEBI:57287"/>
        <dbReference type="ChEBI" id="CHEBI:57288"/>
        <dbReference type="EC" id="2.3.3.13"/>
    </reaction>
</comment>
<proteinExistence type="inferred from homology"/>
<dbReference type="PROSITE" id="PS50991">
    <property type="entry name" value="PYR_CT"/>
    <property type="match status" value="1"/>
</dbReference>
<protein>
    <recommendedName>
        <fullName evidence="3">2-isopropylmalate synthase</fullName>
        <ecNumber evidence="3">2.3.3.13</ecNumber>
    </recommendedName>
</protein>
<dbReference type="InterPro" id="IPR002034">
    <property type="entry name" value="AIPM/Hcit_synth_CS"/>
</dbReference>
<evidence type="ECO:0000256" key="6">
    <source>
        <dbReference type="ARBA" id="ARBA00023304"/>
    </source>
</evidence>
<evidence type="ECO:0000256" key="3">
    <source>
        <dbReference type="ARBA" id="ARBA00012973"/>
    </source>
</evidence>
<reference evidence="9 10" key="1">
    <citation type="submission" date="2019-08" db="EMBL/GenBank/DDBJ databases">
        <title>In-depth cultivation of the pig gut microbiome towards novel bacterial diversity and tailored functional studies.</title>
        <authorList>
            <person name="Wylensek D."/>
            <person name="Hitch T.C.A."/>
            <person name="Clavel T."/>
        </authorList>
    </citation>
    <scope>NUCLEOTIDE SEQUENCE [LARGE SCALE GENOMIC DNA]</scope>
    <source>
        <strain evidence="9 10">BBE-744-WT-12</strain>
    </source>
</reference>
<evidence type="ECO:0000256" key="2">
    <source>
        <dbReference type="ARBA" id="ARBA00009767"/>
    </source>
</evidence>
<keyword evidence="9" id="KW-0012">Acyltransferase</keyword>
<dbReference type="SUPFAM" id="SSF51569">
    <property type="entry name" value="Aldolase"/>
    <property type="match status" value="1"/>
</dbReference>
<dbReference type="PANTHER" id="PTHR46911">
    <property type="match status" value="1"/>
</dbReference>
<dbReference type="AlphaFoldDB" id="A0A844G1T3"/>
<dbReference type="Proteomes" id="UP000435649">
    <property type="component" value="Unassembled WGS sequence"/>
</dbReference>
<evidence type="ECO:0000256" key="4">
    <source>
        <dbReference type="ARBA" id="ARBA00022605"/>
    </source>
</evidence>
<dbReference type="PROSITE" id="PS00815">
    <property type="entry name" value="AIPM_HOMOCIT_SYNTH_1"/>
    <property type="match status" value="1"/>
</dbReference>
<dbReference type="GO" id="GO:0003852">
    <property type="term" value="F:2-isopropylmalate synthase activity"/>
    <property type="evidence" value="ECO:0007669"/>
    <property type="project" value="UniProtKB-EC"/>
</dbReference>
<dbReference type="SUPFAM" id="SSF89000">
    <property type="entry name" value="post-HMGL domain-like"/>
    <property type="match status" value="1"/>
</dbReference>
<dbReference type="InterPro" id="IPR036230">
    <property type="entry name" value="LeuA_allosteric_dom_sf"/>
</dbReference>
<dbReference type="InterPro" id="IPR054692">
    <property type="entry name" value="LeuA-like_post-cat"/>
</dbReference>
<dbReference type="NCBIfam" id="NF002991">
    <property type="entry name" value="PRK03739.1"/>
    <property type="match status" value="1"/>
</dbReference>
<comment type="caution">
    <text evidence="9">The sequence shown here is derived from an EMBL/GenBank/DDBJ whole genome shotgun (WGS) entry which is preliminary data.</text>
</comment>
<dbReference type="Gene3D" id="3.20.20.70">
    <property type="entry name" value="Aldolase class I"/>
    <property type="match status" value="1"/>
</dbReference>
<dbReference type="InterPro" id="IPR000891">
    <property type="entry name" value="PYR_CT"/>
</dbReference>
<keyword evidence="10" id="KW-1185">Reference proteome</keyword>
<sequence length="569" mass="62163">MKSRRMRMSEYPKYRAPQPIEIENRVWPTRRIRSMPLCVPVDLRDGNQAFAKPMNVETKIRYFEMLCRIGFREIEVAYPASSGEEFEFVRRLIGEGLIPDGVRINVLTAARKDLIDRTVASLAGVRQATVHCYIATSELHREFVFGKTSGEIMQTAVDGTRMIAEAVDAAGMRDRIRYEFSPEEFSDSEVGAIVELAEAVREAWKPRGKRDFVLNLPATVERRPPYEFADMIESFCRSYTGRNETTLSVHTHNDQGCAVAAAEMAVLAGADRVEGTLAGHGERTGNMDLITFILNLKSRGVEPGLDFSKLPEIAAFIEEVSEIGIHPRAPYTGGLVFTAFSGTHQDAIRKGMAQRKEIGERFRQGWKMPYLHIDPADVGRNYDGLIRINSQSGKGGVAYVLESVYGISVPKGMQPLVAKAVQAEAEATGSEITPSEVYRIFREKVAARNGRVTVAGFRLQRPAPGAADKTEVDLELEAGGERFSVSGTGGGPIEAAAAAFHDCGAVPPFQVEMYSEHAIGRGAGAEAAAFIGIRPSGSDRIVYGAGIDVNINLAAIHAIANAINHIGDN</sequence>
<comment type="similarity">
    <text evidence="2">Belongs to the alpha-IPM synthase/homocitrate synthase family. LeuA type 2 subfamily.</text>
</comment>
<organism evidence="9 10">
    <name type="scientific">Victivallis lenta</name>
    <dbReference type="NCBI Taxonomy" id="2606640"/>
    <lineage>
        <taxon>Bacteria</taxon>
        <taxon>Pseudomonadati</taxon>
        <taxon>Lentisphaerota</taxon>
        <taxon>Lentisphaeria</taxon>
        <taxon>Victivallales</taxon>
        <taxon>Victivallaceae</taxon>
        <taxon>Victivallis</taxon>
    </lineage>
</organism>
<evidence type="ECO:0000256" key="1">
    <source>
        <dbReference type="ARBA" id="ARBA00000064"/>
    </source>
</evidence>
<keyword evidence="6" id="KW-0100">Branched-chain amino acid biosynthesis</keyword>
<evidence type="ECO:0000259" key="8">
    <source>
        <dbReference type="PROSITE" id="PS50991"/>
    </source>
</evidence>
<dbReference type="Pfam" id="PF22615">
    <property type="entry name" value="IPMS_D2"/>
    <property type="match status" value="1"/>
</dbReference>
<evidence type="ECO:0000256" key="7">
    <source>
        <dbReference type="RuleBase" id="RU003523"/>
    </source>
</evidence>
<feature type="domain" description="Pyruvate carboxyltransferase" evidence="8">
    <location>
        <begin position="36"/>
        <end position="311"/>
    </location>
</feature>
<dbReference type="EMBL" id="VUNS01000007">
    <property type="protein sequence ID" value="MST97113.1"/>
    <property type="molecule type" value="Genomic_DNA"/>
</dbReference>
<keyword evidence="5 7" id="KW-0808">Transferase</keyword>
<dbReference type="PROSITE" id="PS00816">
    <property type="entry name" value="AIPM_HOMOCIT_SYNTH_2"/>
    <property type="match status" value="1"/>
</dbReference>
<gene>
    <name evidence="9" type="ORF">FYJ85_08660</name>
</gene>
<evidence type="ECO:0000256" key="5">
    <source>
        <dbReference type="ARBA" id="ARBA00022679"/>
    </source>
</evidence>
<evidence type="ECO:0000313" key="9">
    <source>
        <dbReference type="EMBL" id="MST97113.1"/>
    </source>
</evidence>
<name>A0A844G1T3_9BACT</name>